<evidence type="ECO:0000256" key="3">
    <source>
        <dbReference type="ARBA" id="ARBA00011245"/>
    </source>
</evidence>
<proteinExistence type="inferred from homology"/>
<feature type="binding site" evidence="12">
    <location>
        <position position="270"/>
    </location>
    <ligand>
        <name>ATP</name>
        <dbReference type="ChEBI" id="CHEBI:30616"/>
    </ligand>
</feature>
<organism evidence="14 15">
    <name type="scientific">Mariprofundus micogutta</name>
    <dbReference type="NCBI Taxonomy" id="1921010"/>
    <lineage>
        <taxon>Bacteria</taxon>
        <taxon>Pseudomonadati</taxon>
        <taxon>Pseudomonadota</taxon>
        <taxon>Candidatius Mariprofundia</taxon>
        <taxon>Mariprofundales</taxon>
        <taxon>Mariprofundaceae</taxon>
        <taxon>Mariprofundus</taxon>
    </lineage>
</organism>
<evidence type="ECO:0000256" key="10">
    <source>
        <dbReference type="ARBA" id="ARBA00022917"/>
    </source>
</evidence>
<dbReference type="SUPFAM" id="SSF52374">
    <property type="entry name" value="Nucleotidylyl transferase"/>
    <property type="match status" value="1"/>
</dbReference>
<keyword evidence="15" id="KW-1185">Reference proteome</keyword>
<feature type="short sequence motif" description="'KMSKS' region" evidence="12">
    <location>
        <begin position="267"/>
        <end position="271"/>
    </location>
</feature>
<dbReference type="InterPro" id="IPR032678">
    <property type="entry name" value="tRNA-synt_1_cat_dom"/>
</dbReference>
<feature type="short sequence motif" description="'HIGH' region" evidence="12">
    <location>
        <begin position="31"/>
        <end position="41"/>
    </location>
</feature>
<sequence>MSLYVYNTLSRTKERFEPLHAGKVGMYVCGVTVYDYCHVGHARVMVVFDIINRWFKKTGYEVNYVRNFTDVDDKIIKRAGERGIDINSLTNEMIEAFYTDADALGCLRPEHEPRATTHMDEMLAMIQALVDKGHAYVSESGDVLYAVREFDGYGQLSGKNIDELESGSRVGVDEKKRDPLDFVLWKMAKEGEPAWASPWGNGRPGWHIECSAMSCSHLGDTFDIHGGGMDLKFPHHENEIAQAKAANGGGFARYWLHNGFVNINAEKMSKSLGNFFTIREVLERYHPEVLRMFMLGTHYRSPLDFSDQALDVARTGLDRLYETSKRLAEQDVSETELPEKFIAVMNDDFNTPEALAEMFEYSRAINKALDAGEDISLIAGQFNQMASVLGILQHSSHEWFQGGDVDGDAIEALIAERSQAKKARDFARADAIRDELAGQGIVLEDTAAGTTWKKI</sequence>
<accession>A0A1L8CQI8</accession>
<name>A0A1L8CQI8_9PROT</name>
<dbReference type="GO" id="GO:0006423">
    <property type="term" value="P:cysteinyl-tRNA aminoacylation"/>
    <property type="evidence" value="ECO:0007669"/>
    <property type="project" value="UniProtKB-UniRule"/>
</dbReference>
<keyword evidence="9 12" id="KW-0067">ATP-binding</keyword>
<evidence type="ECO:0000256" key="12">
    <source>
        <dbReference type="HAMAP-Rule" id="MF_00041"/>
    </source>
</evidence>
<comment type="similarity">
    <text evidence="2 12">Belongs to the class-I aminoacyl-tRNA synthetase family.</text>
</comment>
<dbReference type="GO" id="GO:0005829">
    <property type="term" value="C:cytosol"/>
    <property type="evidence" value="ECO:0007669"/>
    <property type="project" value="TreeGrafter"/>
</dbReference>
<evidence type="ECO:0000256" key="1">
    <source>
        <dbReference type="ARBA" id="ARBA00004496"/>
    </source>
</evidence>
<dbReference type="FunFam" id="3.40.50.620:FF:000009">
    <property type="entry name" value="Cysteine--tRNA ligase"/>
    <property type="match status" value="1"/>
</dbReference>
<dbReference type="PANTHER" id="PTHR10890">
    <property type="entry name" value="CYSTEINYL-TRNA SYNTHETASE"/>
    <property type="match status" value="1"/>
</dbReference>
<feature type="binding site" evidence="12">
    <location>
        <position position="235"/>
    </location>
    <ligand>
        <name>Zn(2+)</name>
        <dbReference type="ChEBI" id="CHEBI:29105"/>
    </ligand>
</feature>
<dbReference type="OrthoDB" id="5287792at2"/>
<keyword evidence="6 12" id="KW-0479">Metal-binding</keyword>
<feature type="binding site" evidence="12">
    <location>
        <position position="210"/>
    </location>
    <ligand>
        <name>Zn(2+)</name>
        <dbReference type="ChEBI" id="CHEBI:29105"/>
    </ligand>
</feature>
<dbReference type="CDD" id="cd07963">
    <property type="entry name" value="Anticodon_Ia_Cys"/>
    <property type="match status" value="1"/>
</dbReference>
<gene>
    <name evidence="12" type="primary">cysS</name>
    <name evidence="14" type="ORF">MMIC_P2176</name>
</gene>
<dbReference type="STRING" id="1921010.MMIC_P2176"/>
<comment type="catalytic activity">
    <reaction evidence="12">
        <text>tRNA(Cys) + L-cysteine + ATP = L-cysteinyl-tRNA(Cys) + AMP + diphosphate</text>
        <dbReference type="Rhea" id="RHEA:17773"/>
        <dbReference type="Rhea" id="RHEA-COMP:9661"/>
        <dbReference type="Rhea" id="RHEA-COMP:9679"/>
        <dbReference type="ChEBI" id="CHEBI:30616"/>
        <dbReference type="ChEBI" id="CHEBI:33019"/>
        <dbReference type="ChEBI" id="CHEBI:35235"/>
        <dbReference type="ChEBI" id="CHEBI:78442"/>
        <dbReference type="ChEBI" id="CHEBI:78517"/>
        <dbReference type="ChEBI" id="CHEBI:456215"/>
        <dbReference type="EC" id="6.1.1.16"/>
    </reaction>
</comment>
<protein>
    <recommendedName>
        <fullName evidence="12">Cysteine--tRNA ligase</fullName>
        <ecNumber evidence="12">6.1.1.16</ecNumber>
    </recommendedName>
    <alternativeName>
        <fullName evidence="12">Cysteinyl-tRNA synthetase</fullName>
        <shortName evidence="12">CysRS</shortName>
    </alternativeName>
</protein>
<dbReference type="Pfam" id="PF01406">
    <property type="entry name" value="tRNA-synt_1e"/>
    <property type="match status" value="1"/>
</dbReference>
<evidence type="ECO:0000256" key="11">
    <source>
        <dbReference type="ARBA" id="ARBA00023146"/>
    </source>
</evidence>
<dbReference type="HAMAP" id="MF_00041">
    <property type="entry name" value="Cys_tRNA_synth"/>
    <property type="match status" value="1"/>
</dbReference>
<comment type="cofactor">
    <cofactor evidence="12">
        <name>Zn(2+)</name>
        <dbReference type="ChEBI" id="CHEBI:29105"/>
    </cofactor>
    <text evidence="12">Binds 1 zinc ion per subunit.</text>
</comment>
<keyword evidence="5 12" id="KW-0436">Ligase</keyword>
<dbReference type="EC" id="6.1.1.16" evidence="12"/>
<dbReference type="InterPro" id="IPR009080">
    <property type="entry name" value="tRNAsynth_Ia_anticodon-bd"/>
</dbReference>
<comment type="subunit">
    <text evidence="3 12">Monomer.</text>
</comment>
<feature type="binding site" evidence="12">
    <location>
        <position position="29"/>
    </location>
    <ligand>
        <name>Zn(2+)</name>
        <dbReference type="ChEBI" id="CHEBI:29105"/>
    </ligand>
</feature>
<dbReference type="Proteomes" id="UP000231632">
    <property type="component" value="Unassembled WGS sequence"/>
</dbReference>
<evidence type="ECO:0000313" key="15">
    <source>
        <dbReference type="Proteomes" id="UP000231632"/>
    </source>
</evidence>
<dbReference type="AlphaFoldDB" id="A0A1L8CQI8"/>
<keyword evidence="11 12" id="KW-0030">Aminoacyl-tRNA synthetase</keyword>
<dbReference type="NCBIfam" id="TIGR00435">
    <property type="entry name" value="cysS"/>
    <property type="match status" value="1"/>
</dbReference>
<keyword evidence="8 12" id="KW-0862">Zinc</keyword>
<dbReference type="CDD" id="cd00672">
    <property type="entry name" value="CysRS_core"/>
    <property type="match status" value="1"/>
</dbReference>
<dbReference type="InterPro" id="IPR014729">
    <property type="entry name" value="Rossmann-like_a/b/a_fold"/>
</dbReference>
<dbReference type="Gene3D" id="1.20.120.1910">
    <property type="entry name" value="Cysteine-tRNA ligase, C-terminal anti-codon recognition domain"/>
    <property type="match status" value="1"/>
</dbReference>
<feature type="binding site" evidence="12">
    <location>
        <position position="239"/>
    </location>
    <ligand>
        <name>Zn(2+)</name>
        <dbReference type="ChEBI" id="CHEBI:29105"/>
    </ligand>
</feature>
<dbReference type="RefSeq" id="WP_072660502.1">
    <property type="nucleotide sequence ID" value="NZ_BDFD01000023.1"/>
</dbReference>
<keyword evidence="7 12" id="KW-0547">Nucleotide-binding</keyword>
<dbReference type="InterPro" id="IPR024909">
    <property type="entry name" value="Cys-tRNA/MSH_ligase"/>
</dbReference>
<dbReference type="Pfam" id="PF23493">
    <property type="entry name" value="CysS_C"/>
    <property type="match status" value="1"/>
</dbReference>
<evidence type="ECO:0000256" key="5">
    <source>
        <dbReference type="ARBA" id="ARBA00022598"/>
    </source>
</evidence>
<dbReference type="EMBL" id="BDFD01000023">
    <property type="protein sequence ID" value="GAV21196.1"/>
    <property type="molecule type" value="Genomic_DNA"/>
</dbReference>
<keyword evidence="10 12" id="KW-0648">Protein biosynthesis</keyword>
<dbReference type="GO" id="GO:0005524">
    <property type="term" value="F:ATP binding"/>
    <property type="evidence" value="ECO:0007669"/>
    <property type="project" value="UniProtKB-UniRule"/>
</dbReference>
<evidence type="ECO:0000259" key="13">
    <source>
        <dbReference type="SMART" id="SM00840"/>
    </source>
</evidence>
<evidence type="ECO:0000256" key="8">
    <source>
        <dbReference type="ARBA" id="ARBA00022833"/>
    </source>
</evidence>
<evidence type="ECO:0000313" key="14">
    <source>
        <dbReference type="EMBL" id="GAV21196.1"/>
    </source>
</evidence>
<dbReference type="InterPro" id="IPR056411">
    <property type="entry name" value="CysS_C"/>
</dbReference>
<comment type="subcellular location">
    <subcellularLocation>
        <location evidence="1 12">Cytoplasm</location>
    </subcellularLocation>
</comment>
<dbReference type="InterPro" id="IPR015273">
    <property type="entry name" value="Cys-tRNA-synt_Ia_DALR"/>
</dbReference>
<dbReference type="Gene3D" id="3.40.50.620">
    <property type="entry name" value="HUPs"/>
    <property type="match status" value="1"/>
</dbReference>
<dbReference type="PANTHER" id="PTHR10890:SF3">
    <property type="entry name" value="CYSTEINE--TRNA LIGASE, CYTOPLASMIC"/>
    <property type="match status" value="1"/>
</dbReference>
<evidence type="ECO:0000256" key="9">
    <source>
        <dbReference type="ARBA" id="ARBA00022840"/>
    </source>
</evidence>
<reference evidence="14 15" key="1">
    <citation type="journal article" date="2017" name="Arch. Microbiol.">
        <title>Mariprofundus micogutta sp. nov., a novel iron-oxidizing zetaproteobacterium isolated from a deep-sea hydrothermal field at the Bayonnaise knoll of the Izu-Ogasawara arc, and a description of Mariprofundales ord. nov. and Zetaproteobacteria classis nov.</title>
        <authorList>
            <person name="Makita H."/>
            <person name="Tanaka E."/>
            <person name="Mitsunobu S."/>
            <person name="Miyazaki M."/>
            <person name="Nunoura T."/>
            <person name="Uematsu K."/>
            <person name="Takaki Y."/>
            <person name="Nishi S."/>
            <person name="Shimamura S."/>
            <person name="Takai K."/>
        </authorList>
    </citation>
    <scope>NUCLEOTIDE SEQUENCE [LARGE SCALE GENOMIC DNA]</scope>
    <source>
        <strain evidence="14 15">ET2</strain>
    </source>
</reference>
<keyword evidence="4 12" id="KW-0963">Cytoplasm</keyword>
<dbReference type="GO" id="GO:0008270">
    <property type="term" value="F:zinc ion binding"/>
    <property type="evidence" value="ECO:0007669"/>
    <property type="project" value="UniProtKB-UniRule"/>
</dbReference>
<evidence type="ECO:0000256" key="4">
    <source>
        <dbReference type="ARBA" id="ARBA00022490"/>
    </source>
</evidence>
<evidence type="ECO:0000256" key="7">
    <source>
        <dbReference type="ARBA" id="ARBA00022741"/>
    </source>
</evidence>
<evidence type="ECO:0000256" key="6">
    <source>
        <dbReference type="ARBA" id="ARBA00022723"/>
    </source>
</evidence>
<dbReference type="SUPFAM" id="SSF47323">
    <property type="entry name" value="Anticodon-binding domain of a subclass of class I aminoacyl-tRNA synthetases"/>
    <property type="match status" value="1"/>
</dbReference>
<evidence type="ECO:0000256" key="2">
    <source>
        <dbReference type="ARBA" id="ARBA00005594"/>
    </source>
</evidence>
<dbReference type="GO" id="GO:0004817">
    <property type="term" value="F:cysteine-tRNA ligase activity"/>
    <property type="evidence" value="ECO:0007669"/>
    <property type="project" value="UniProtKB-UniRule"/>
</dbReference>
<dbReference type="Pfam" id="PF09190">
    <property type="entry name" value="DALR_2"/>
    <property type="match status" value="1"/>
</dbReference>
<feature type="domain" description="Cysteinyl-tRNA synthetase class Ia DALR" evidence="13">
    <location>
        <begin position="340"/>
        <end position="400"/>
    </location>
</feature>
<dbReference type="InterPro" id="IPR015803">
    <property type="entry name" value="Cys-tRNA-ligase"/>
</dbReference>
<dbReference type="SMART" id="SM00840">
    <property type="entry name" value="DALR_2"/>
    <property type="match status" value="1"/>
</dbReference>
<dbReference type="PRINTS" id="PR00983">
    <property type="entry name" value="TRNASYNTHCYS"/>
</dbReference>
<comment type="caution">
    <text evidence="14">The sequence shown here is derived from an EMBL/GenBank/DDBJ whole genome shotgun (WGS) entry which is preliminary data.</text>
</comment>